<name>A0A1H7M5C6_9BACT</name>
<keyword evidence="1" id="KW-0805">Transcription regulation</keyword>
<dbReference type="InterPro" id="IPR009057">
    <property type="entry name" value="Homeodomain-like_sf"/>
</dbReference>
<dbReference type="OrthoDB" id="9798857at2"/>
<dbReference type="PANTHER" id="PTHR47506:SF3">
    <property type="entry name" value="HTH-TYPE TRANSCRIPTIONAL REGULATOR LMRA"/>
    <property type="match status" value="1"/>
</dbReference>
<organism evidence="6 7">
    <name type="scientific">Chitinophaga rupis</name>
    <dbReference type="NCBI Taxonomy" id="573321"/>
    <lineage>
        <taxon>Bacteria</taxon>
        <taxon>Pseudomonadati</taxon>
        <taxon>Bacteroidota</taxon>
        <taxon>Chitinophagia</taxon>
        <taxon>Chitinophagales</taxon>
        <taxon>Chitinophagaceae</taxon>
        <taxon>Chitinophaga</taxon>
    </lineage>
</organism>
<evidence type="ECO:0000313" key="6">
    <source>
        <dbReference type="EMBL" id="SEL05925.1"/>
    </source>
</evidence>
<dbReference type="InterPro" id="IPR011075">
    <property type="entry name" value="TetR_C"/>
</dbReference>
<evidence type="ECO:0000259" key="5">
    <source>
        <dbReference type="PROSITE" id="PS50977"/>
    </source>
</evidence>
<dbReference type="Pfam" id="PF16925">
    <property type="entry name" value="TetR_C_13"/>
    <property type="match status" value="1"/>
</dbReference>
<dbReference type="Gene3D" id="1.10.357.10">
    <property type="entry name" value="Tetracycline Repressor, domain 2"/>
    <property type="match status" value="1"/>
</dbReference>
<proteinExistence type="predicted"/>
<keyword evidence="7" id="KW-1185">Reference proteome</keyword>
<evidence type="ECO:0000313" key="7">
    <source>
        <dbReference type="Proteomes" id="UP000198984"/>
    </source>
</evidence>
<dbReference type="RefSeq" id="WP_089907954.1">
    <property type="nucleotide sequence ID" value="NZ_FOBB01000001.1"/>
</dbReference>
<gene>
    <name evidence="6" type="ORF">SAMN04488505_1011397</name>
</gene>
<dbReference type="Pfam" id="PF00440">
    <property type="entry name" value="TetR_N"/>
    <property type="match status" value="1"/>
</dbReference>
<protein>
    <submittedName>
        <fullName evidence="6">Transcriptional regulator, TetR family</fullName>
    </submittedName>
</protein>
<dbReference type="SUPFAM" id="SSF46689">
    <property type="entry name" value="Homeodomain-like"/>
    <property type="match status" value="1"/>
</dbReference>
<dbReference type="Proteomes" id="UP000198984">
    <property type="component" value="Unassembled WGS sequence"/>
</dbReference>
<dbReference type="PROSITE" id="PS50977">
    <property type="entry name" value="HTH_TETR_2"/>
    <property type="match status" value="1"/>
</dbReference>
<dbReference type="EMBL" id="FOBB01000001">
    <property type="protein sequence ID" value="SEL05925.1"/>
    <property type="molecule type" value="Genomic_DNA"/>
</dbReference>
<dbReference type="PANTHER" id="PTHR47506">
    <property type="entry name" value="TRANSCRIPTIONAL REGULATORY PROTEIN"/>
    <property type="match status" value="1"/>
</dbReference>
<keyword evidence="2 4" id="KW-0238">DNA-binding</keyword>
<evidence type="ECO:0000256" key="2">
    <source>
        <dbReference type="ARBA" id="ARBA00023125"/>
    </source>
</evidence>
<keyword evidence="3" id="KW-0804">Transcription</keyword>
<dbReference type="AlphaFoldDB" id="A0A1H7M5C6"/>
<evidence type="ECO:0000256" key="1">
    <source>
        <dbReference type="ARBA" id="ARBA00023015"/>
    </source>
</evidence>
<feature type="domain" description="HTH tetR-type" evidence="5">
    <location>
        <begin position="5"/>
        <end position="65"/>
    </location>
</feature>
<dbReference type="STRING" id="573321.SAMN04488505_1011397"/>
<dbReference type="PRINTS" id="PR00455">
    <property type="entry name" value="HTHTETR"/>
</dbReference>
<sequence length="195" mass="21597">MSKAEKTKAFIIEKTAPIFNTKGYAGTSLTDMTEATGLTKGSIYGNFDNKDEVALAAFEHNRAQVEQIIRGEMSKHEKVKDQLMVYVHVYKDFLKHPFPEGGCPLLNTATEADDTHPALKEKVSAAITHWKNRIAALIKKGIDNKEFSSTADPEQTALTIIALLEGAIMITKVTGKINYRNAIMQSVEKLINDLE</sequence>
<dbReference type="InterPro" id="IPR001647">
    <property type="entry name" value="HTH_TetR"/>
</dbReference>
<dbReference type="InterPro" id="IPR036271">
    <property type="entry name" value="Tet_transcr_reg_TetR-rel_C_sf"/>
</dbReference>
<evidence type="ECO:0000256" key="4">
    <source>
        <dbReference type="PROSITE-ProRule" id="PRU00335"/>
    </source>
</evidence>
<accession>A0A1H7M5C6</accession>
<feature type="DNA-binding region" description="H-T-H motif" evidence="4">
    <location>
        <begin position="28"/>
        <end position="47"/>
    </location>
</feature>
<dbReference type="SUPFAM" id="SSF48498">
    <property type="entry name" value="Tetracyclin repressor-like, C-terminal domain"/>
    <property type="match status" value="1"/>
</dbReference>
<reference evidence="6 7" key="1">
    <citation type="submission" date="2016-10" db="EMBL/GenBank/DDBJ databases">
        <authorList>
            <person name="de Groot N.N."/>
        </authorList>
    </citation>
    <scope>NUCLEOTIDE SEQUENCE [LARGE SCALE GENOMIC DNA]</scope>
    <source>
        <strain evidence="6 7">DSM 21039</strain>
    </source>
</reference>
<evidence type="ECO:0000256" key="3">
    <source>
        <dbReference type="ARBA" id="ARBA00023163"/>
    </source>
</evidence>
<dbReference type="GO" id="GO:0003677">
    <property type="term" value="F:DNA binding"/>
    <property type="evidence" value="ECO:0007669"/>
    <property type="project" value="UniProtKB-UniRule"/>
</dbReference>